<accession>A0ABR1HSI7</accession>
<protein>
    <submittedName>
        <fullName evidence="1">Uncharacterized protein</fullName>
    </submittedName>
</protein>
<dbReference type="EMBL" id="JAZAVK010000092">
    <property type="protein sequence ID" value="KAK7424185.1"/>
    <property type="molecule type" value="Genomic_DNA"/>
</dbReference>
<organism evidence="1 2">
    <name type="scientific">Neonectria magnoliae</name>
    <dbReference type="NCBI Taxonomy" id="2732573"/>
    <lineage>
        <taxon>Eukaryota</taxon>
        <taxon>Fungi</taxon>
        <taxon>Dikarya</taxon>
        <taxon>Ascomycota</taxon>
        <taxon>Pezizomycotina</taxon>
        <taxon>Sordariomycetes</taxon>
        <taxon>Hypocreomycetidae</taxon>
        <taxon>Hypocreales</taxon>
        <taxon>Nectriaceae</taxon>
        <taxon>Neonectria</taxon>
    </lineage>
</organism>
<name>A0ABR1HSI7_9HYPO</name>
<gene>
    <name evidence="1" type="ORF">QQZ08_008673</name>
</gene>
<evidence type="ECO:0000313" key="1">
    <source>
        <dbReference type="EMBL" id="KAK7424185.1"/>
    </source>
</evidence>
<reference evidence="1 2" key="1">
    <citation type="journal article" date="2025" name="Microbiol. Resour. Announc.">
        <title>Draft genome sequences for Neonectria magnoliae and Neonectria punicea, canker pathogens of Liriodendron tulipifera and Acer saccharum in West Virginia.</title>
        <authorList>
            <person name="Petronek H.M."/>
            <person name="Kasson M.T."/>
            <person name="Metheny A.M."/>
            <person name="Stauder C.M."/>
            <person name="Lovett B."/>
            <person name="Lynch S.C."/>
            <person name="Garnas J.R."/>
            <person name="Kasson L.R."/>
            <person name="Stajich J.E."/>
        </authorList>
    </citation>
    <scope>NUCLEOTIDE SEQUENCE [LARGE SCALE GENOMIC DNA]</scope>
    <source>
        <strain evidence="1 2">NRRL 64651</strain>
    </source>
</reference>
<evidence type="ECO:0000313" key="2">
    <source>
        <dbReference type="Proteomes" id="UP001498421"/>
    </source>
</evidence>
<comment type="caution">
    <text evidence="1">The sequence shown here is derived from an EMBL/GenBank/DDBJ whole genome shotgun (WGS) entry which is preliminary data.</text>
</comment>
<keyword evidence="2" id="KW-1185">Reference proteome</keyword>
<dbReference type="Proteomes" id="UP001498421">
    <property type="component" value="Unassembled WGS sequence"/>
</dbReference>
<sequence>MSTDVEGCEALVSEVLPIMYGRGAHNVSVSATPKKVLEDFGKIAVALYAQSLSESPVSVNFMMPGIRAFLKRLAGKGVGFSEDYNGVRYKFMENKSSGSATTASSL</sequence>
<proteinExistence type="predicted"/>